<evidence type="ECO:0000313" key="2">
    <source>
        <dbReference type="Proteomes" id="UP001302126"/>
    </source>
</evidence>
<keyword evidence="2" id="KW-1185">Reference proteome</keyword>
<comment type="caution">
    <text evidence="1">The sequence shown here is derived from an EMBL/GenBank/DDBJ whole genome shotgun (WGS) entry which is preliminary data.</text>
</comment>
<protein>
    <submittedName>
        <fullName evidence="1">Uncharacterized protein</fullName>
    </submittedName>
</protein>
<evidence type="ECO:0000313" key="1">
    <source>
        <dbReference type="EMBL" id="KAK4190815.1"/>
    </source>
</evidence>
<sequence length="468" mass="51849">MEVTARISREPPSGTVPWHQRTVVWYPLYLLHHTPVSAHFAGIPLFRAGGSLWRTQNRRELLSVAQSAAPPSGGNANAPFGVCMLHCDGKTTFCNTFDLRSRDCAAAPVCSQLHLSSPMGPRRRRRRREPRLVTALIDLFLLLYQLKAPCSNELTVTITVYREAAKAWNLPSAPLQGTTRGAVRSKHLACPVRSLTDDSYLLPRFAYALAASLHSNQITNRTTHKVLLGVEITDYWNYDTLLQVEKGMPPPIRVIGYQRCKDGRTGEAQKECPPESSDWLQAPPDTRLWRGFVRKCLARPLGIIPQDETRPPTLIQPLLSEGTAHSPTHMTLRIRHAILTASGVPPSYGSLGCIQASRISFSETEAAGLKWLDVARSNPRRGEQKCLHVKASDVWRRELKPHSPTTTAMKARCQIYGVPVLACGAVTTTTAGVLYSKTVLGRDTTSLDTTNWLHTQTKTPFCAVPFPL</sequence>
<dbReference type="EMBL" id="MU864363">
    <property type="protein sequence ID" value="KAK4190815.1"/>
    <property type="molecule type" value="Genomic_DNA"/>
</dbReference>
<reference evidence="1" key="2">
    <citation type="submission" date="2023-05" db="EMBL/GenBank/DDBJ databases">
        <authorList>
            <consortium name="Lawrence Berkeley National Laboratory"/>
            <person name="Steindorff A."/>
            <person name="Hensen N."/>
            <person name="Bonometti L."/>
            <person name="Westerberg I."/>
            <person name="Brannstrom I.O."/>
            <person name="Guillou S."/>
            <person name="Cros-Aarteil S."/>
            <person name="Calhoun S."/>
            <person name="Haridas S."/>
            <person name="Kuo A."/>
            <person name="Mondo S."/>
            <person name="Pangilinan J."/>
            <person name="Riley R."/>
            <person name="Labutti K."/>
            <person name="Andreopoulos B."/>
            <person name="Lipzen A."/>
            <person name="Chen C."/>
            <person name="Yanf M."/>
            <person name="Daum C."/>
            <person name="Ng V."/>
            <person name="Clum A."/>
            <person name="Ohm R."/>
            <person name="Martin F."/>
            <person name="Silar P."/>
            <person name="Natvig D."/>
            <person name="Lalanne C."/>
            <person name="Gautier V."/>
            <person name="Ament-Velasquez S.L."/>
            <person name="Kruys A."/>
            <person name="Hutchinson M.I."/>
            <person name="Powell A.J."/>
            <person name="Barry K."/>
            <person name="Miller A.N."/>
            <person name="Grigoriev I.V."/>
            <person name="Debuchy R."/>
            <person name="Gladieux P."/>
            <person name="Thoren M.H."/>
            <person name="Johannesson H."/>
        </authorList>
    </citation>
    <scope>NUCLEOTIDE SEQUENCE</scope>
    <source>
        <strain evidence="1">PSN309</strain>
    </source>
</reference>
<dbReference type="AlphaFoldDB" id="A0AAN6WZ09"/>
<dbReference type="Proteomes" id="UP001302126">
    <property type="component" value="Unassembled WGS sequence"/>
</dbReference>
<proteinExistence type="predicted"/>
<reference evidence="1" key="1">
    <citation type="journal article" date="2023" name="Mol. Phylogenet. Evol.">
        <title>Genome-scale phylogeny and comparative genomics of the fungal order Sordariales.</title>
        <authorList>
            <person name="Hensen N."/>
            <person name="Bonometti L."/>
            <person name="Westerberg I."/>
            <person name="Brannstrom I.O."/>
            <person name="Guillou S."/>
            <person name="Cros-Aarteil S."/>
            <person name="Calhoun S."/>
            <person name="Haridas S."/>
            <person name="Kuo A."/>
            <person name="Mondo S."/>
            <person name="Pangilinan J."/>
            <person name="Riley R."/>
            <person name="LaButti K."/>
            <person name="Andreopoulos B."/>
            <person name="Lipzen A."/>
            <person name="Chen C."/>
            <person name="Yan M."/>
            <person name="Daum C."/>
            <person name="Ng V."/>
            <person name="Clum A."/>
            <person name="Steindorff A."/>
            <person name="Ohm R.A."/>
            <person name="Martin F."/>
            <person name="Silar P."/>
            <person name="Natvig D.O."/>
            <person name="Lalanne C."/>
            <person name="Gautier V."/>
            <person name="Ament-Velasquez S.L."/>
            <person name="Kruys A."/>
            <person name="Hutchinson M.I."/>
            <person name="Powell A.J."/>
            <person name="Barry K."/>
            <person name="Miller A.N."/>
            <person name="Grigoriev I.V."/>
            <person name="Debuchy R."/>
            <person name="Gladieux P."/>
            <person name="Hiltunen Thoren M."/>
            <person name="Johannesson H."/>
        </authorList>
    </citation>
    <scope>NUCLEOTIDE SEQUENCE</scope>
    <source>
        <strain evidence="1">PSN309</strain>
    </source>
</reference>
<accession>A0AAN6WZ09</accession>
<gene>
    <name evidence="1" type="ORF">QBC35DRAFT_540301</name>
</gene>
<name>A0AAN6WZ09_9PEZI</name>
<organism evidence="1 2">
    <name type="scientific">Podospora australis</name>
    <dbReference type="NCBI Taxonomy" id="1536484"/>
    <lineage>
        <taxon>Eukaryota</taxon>
        <taxon>Fungi</taxon>
        <taxon>Dikarya</taxon>
        <taxon>Ascomycota</taxon>
        <taxon>Pezizomycotina</taxon>
        <taxon>Sordariomycetes</taxon>
        <taxon>Sordariomycetidae</taxon>
        <taxon>Sordariales</taxon>
        <taxon>Podosporaceae</taxon>
        <taxon>Podospora</taxon>
    </lineage>
</organism>